<feature type="compositionally biased region" description="Polar residues" evidence="1">
    <location>
        <begin position="738"/>
        <end position="747"/>
    </location>
</feature>
<gene>
    <name evidence="3" type="ORF">LACBIDRAFT_291613</name>
</gene>
<feature type="compositionally biased region" description="Polar residues" evidence="1">
    <location>
        <begin position="768"/>
        <end position="779"/>
    </location>
</feature>
<feature type="domain" description="GYF" evidence="2">
    <location>
        <begin position="351"/>
        <end position="403"/>
    </location>
</feature>
<protein>
    <submittedName>
        <fullName evidence="3">Predicted protein</fullName>
    </submittedName>
</protein>
<evidence type="ECO:0000313" key="4">
    <source>
        <dbReference type="Proteomes" id="UP000001194"/>
    </source>
</evidence>
<dbReference type="InterPro" id="IPR051640">
    <property type="entry name" value="GRB10-interact_GYF"/>
</dbReference>
<dbReference type="PANTHER" id="PTHR14445:SF36">
    <property type="entry name" value="FI03272P-RELATED"/>
    <property type="match status" value="1"/>
</dbReference>
<feature type="compositionally biased region" description="Basic and acidic residues" evidence="1">
    <location>
        <begin position="874"/>
        <end position="895"/>
    </location>
</feature>
<feature type="region of interest" description="Disordered" evidence="1">
    <location>
        <begin position="656"/>
        <end position="927"/>
    </location>
</feature>
<dbReference type="HOGENOM" id="CLU_269914_0_0_1"/>
<dbReference type="InParanoid" id="B0CQY1"/>
<dbReference type="Gene3D" id="3.30.1490.40">
    <property type="match status" value="1"/>
</dbReference>
<evidence type="ECO:0000259" key="2">
    <source>
        <dbReference type="PROSITE" id="PS50829"/>
    </source>
</evidence>
<proteinExistence type="predicted"/>
<evidence type="ECO:0000313" key="3">
    <source>
        <dbReference type="EMBL" id="EDR15114.1"/>
    </source>
</evidence>
<dbReference type="STRING" id="486041.B0CQY1"/>
<dbReference type="CDD" id="cd00072">
    <property type="entry name" value="GYF"/>
    <property type="match status" value="1"/>
</dbReference>
<dbReference type="GO" id="GO:0005829">
    <property type="term" value="C:cytosol"/>
    <property type="evidence" value="ECO:0007669"/>
    <property type="project" value="TreeGrafter"/>
</dbReference>
<feature type="compositionally biased region" description="Polar residues" evidence="1">
    <location>
        <begin position="797"/>
        <end position="842"/>
    </location>
</feature>
<name>B0CQY1_LACBS</name>
<dbReference type="AlphaFoldDB" id="B0CQY1"/>
<feature type="compositionally biased region" description="Low complexity" evidence="1">
    <location>
        <begin position="466"/>
        <end position="497"/>
    </location>
</feature>
<dbReference type="PROSITE" id="PS50829">
    <property type="entry name" value="GYF"/>
    <property type="match status" value="1"/>
</dbReference>
<feature type="compositionally biased region" description="Polar residues" evidence="1">
    <location>
        <begin position="669"/>
        <end position="682"/>
    </location>
</feature>
<dbReference type="RefSeq" id="XP_001873322.1">
    <property type="nucleotide sequence ID" value="XM_001873287.1"/>
</dbReference>
<dbReference type="OrthoDB" id="6415790at2759"/>
<dbReference type="SUPFAM" id="SSF55277">
    <property type="entry name" value="GYF domain"/>
    <property type="match status" value="1"/>
</dbReference>
<dbReference type="InterPro" id="IPR003169">
    <property type="entry name" value="GYF"/>
</dbReference>
<keyword evidence="4" id="KW-1185">Reference proteome</keyword>
<dbReference type="FunCoup" id="B0CQY1">
    <property type="interactions" value="270"/>
</dbReference>
<dbReference type="Pfam" id="PF02213">
    <property type="entry name" value="GYF"/>
    <property type="match status" value="1"/>
</dbReference>
<dbReference type="GeneID" id="6069841"/>
<dbReference type="KEGG" id="lbc:LACBIDRAFT_291613"/>
<dbReference type="InterPro" id="IPR035445">
    <property type="entry name" value="GYF-like_dom_sf"/>
</dbReference>
<dbReference type="SMART" id="SM00444">
    <property type="entry name" value="GYF"/>
    <property type="match status" value="1"/>
</dbReference>
<dbReference type="PANTHER" id="PTHR14445">
    <property type="entry name" value="GRB10 INTERACTING GYF PROTEIN"/>
    <property type="match status" value="1"/>
</dbReference>
<feature type="region of interest" description="Disordered" evidence="1">
    <location>
        <begin position="1"/>
        <end position="38"/>
    </location>
</feature>
<feature type="region of interest" description="Disordered" evidence="1">
    <location>
        <begin position="153"/>
        <end position="333"/>
    </location>
</feature>
<feature type="compositionally biased region" description="Basic and acidic residues" evidence="1">
    <location>
        <begin position="256"/>
        <end position="272"/>
    </location>
</feature>
<feature type="region of interest" description="Disordered" evidence="1">
    <location>
        <begin position="616"/>
        <end position="639"/>
    </location>
</feature>
<feature type="compositionally biased region" description="Polar residues" evidence="1">
    <location>
        <begin position="184"/>
        <end position="204"/>
    </location>
</feature>
<sequence length="1196" mass="128735">MSTTTMHFGPEWMRTKHQPLSRSQPPPSPPLSAATPAMSTYSALVSPVSQAHPEKPDEAHPFRYSKNDLLRIYREGTKGGLALEVERWEGVVRELGSEPIGLREMGDAERKASGRHYELSTYFIAPHRPLNSDLRRRQSTDYLSPLNTSALGIERPRMALNTTSATGSPSRERFGTLKRHDSNTEPPASNISRKQSLSALQTHAASPRNVALPSPRSRAGFMPNFDGVLNNGDSWTSRRRASEASLKSGAATYRDSGGDWEHDDKNAGIREEKEEEVGADAERRTRPPLVTSLAAEHTQSESRSDLYPSSDAFDSESRGHTQSHHGYANPLDPLGATGIHNSFSDVRDLAGVEWSYKDPTGQVQGPFRADLMQKWYDDGYFSVDLPMKRTHLDSQWITVEELAKLTRGDKIFLSPFVPVLPPGLSLQNGSPLQPLHSIANQNVFSNPYQPAPVRSLRSSTLDSYIGTGSNPSDSPSSSFGTGRFGDSSPDPSSFGGRASSNLYFGGDSAGLGYPATPDTGPLFASRRPSHDYAHDPALALRSPSFGNVPVGQGPLLDVYERVTGYASAQGPWSQDTFGAEPAIMVSSSTYNDLSNRPTIISSDSLPGAHRAHQIYGNGDAGNPHNALHEDNQTHGPSNTILDRRLLSHSPVQEYLSAQQPDTGHRISPDHTTFTPPSGSQGASPIIAEVATPWKSVQEESQSRRPGPFEVPHPTSTNTISVPATHAQPSPWGRGSHISRPSSQSNEPSPWVVASQGILEDPWKDPEPSGSTVTNGGQHNQQHEGPECSVVSPKETQDQIISSQGIPEPVTSSEDLSVPTAQSKIITPIQHSKPTSQVAESSAPTPPTPKVAWVKEEEKKKSRAPGVPLSLRGIQEAEAKKAESRKAAERERERAARGSTAVDGKEDVQPFTASWGLPTSQTGARGGVSVKESLPTVSAAPNNITLPVWTTPVKPPAAKTMKEIQEEEEKRKKLAIKETAATATAKRAYADSTAKVVITPNLTQSNNAWTTVGPSGKLSSPALTAVRPTVLSPSGSSTPINSSPSVRVNGARSAALPAAVLKPTAPAPKAEDFPATPSHDFLKWLSESLKGLNKTVNVEEIMAMLLSFSLDPDPSTIELISDTIYEHSTTLDGRRFASDFVSKRKADAAARPKGVSTTSKTPAKPVSIADVVKATPKTAQPEWGFKVVNKKKKGNRA</sequence>
<dbReference type="Proteomes" id="UP000001194">
    <property type="component" value="Unassembled WGS sequence"/>
</dbReference>
<dbReference type="EMBL" id="DS547091">
    <property type="protein sequence ID" value="EDR15114.1"/>
    <property type="molecule type" value="Genomic_DNA"/>
</dbReference>
<accession>B0CQY1</accession>
<reference evidence="3 4" key="1">
    <citation type="journal article" date="2008" name="Nature">
        <title>The genome of Laccaria bicolor provides insights into mycorrhizal symbiosis.</title>
        <authorList>
            <person name="Martin F."/>
            <person name="Aerts A."/>
            <person name="Ahren D."/>
            <person name="Brun A."/>
            <person name="Danchin E.G.J."/>
            <person name="Duchaussoy F."/>
            <person name="Gibon J."/>
            <person name="Kohler A."/>
            <person name="Lindquist E."/>
            <person name="Pereda V."/>
            <person name="Salamov A."/>
            <person name="Shapiro H.J."/>
            <person name="Wuyts J."/>
            <person name="Blaudez D."/>
            <person name="Buee M."/>
            <person name="Brokstein P."/>
            <person name="Canbaeck B."/>
            <person name="Cohen D."/>
            <person name="Courty P.E."/>
            <person name="Coutinho P.M."/>
            <person name="Delaruelle C."/>
            <person name="Detter J.C."/>
            <person name="Deveau A."/>
            <person name="DiFazio S."/>
            <person name="Duplessis S."/>
            <person name="Fraissinet-Tachet L."/>
            <person name="Lucic E."/>
            <person name="Frey-Klett P."/>
            <person name="Fourrey C."/>
            <person name="Feussner I."/>
            <person name="Gay G."/>
            <person name="Grimwood J."/>
            <person name="Hoegger P.J."/>
            <person name="Jain P."/>
            <person name="Kilaru S."/>
            <person name="Labbe J."/>
            <person name="Lin Y.C."/>
            <person name="Legue V."/>
            <person name="Le Tacon F."/>
            <person name="Marmeisse R."/>
            <person name="Melayah D."/>
            <person name="Montanini B."/>
            <person name="Muratet M."/>
            <person name="Nehls U."/>
            <person name="Niculita-Hirzel H."/>
            <person name="Oudot-Le Secq M.P."/>
            <person name="Peter M."/>
            <person name="Quesneville H."/>
            <person name="Rajashekar B."/>
            <person name="Reich M."/>
            <person name="Rouhier N."/>
            <person name="Schmutz J."/>
            <person name="Yin T."/>
            <person name="Chalot M."/>
            <person name="Henrissat B."/>
            <person name="Kuees U."/>
            <person name="Lucas S."/>
            <person name="Van de Peer Y."/>
            <person name="Podila G.K."/>
            <person name="Polle A."/>
            <person name="Pukkila P.J."/>
            <person name="Richardson P.M."/>
            <person name="Rouze P."/>
            <person name="Sanders I.R."/>
            <person name="Stajich J.E."/>
            <person name="Tunlid A."/>
            <person name="Tuskan G."/>
            <person name="Grigoriev I.V."/>
        </authorList>
    </citation>
    <scope>NUCLEOTIDE SEQUENCE [LARGE SCALE GENOMIC DNA]</scope>
    <source>
        <strain evidence="4">S238N-H82 / ATCC MYA-4686</strain>
    </source>
</reference>
<feature type="compositionally biased region" description="Basic and acidic residues" evidence="1">
    <location>
        <begin position="170"/>
        <end position="183"/>
    </location>
</feature>
<organism evidence="4">
    <name type="scientific">Laccaria bicolor (strain S238N-H82 / ATCC MYA-4686)</name>
    <name type="common">Bicoloured deceiver</name>
    <name type="synonym">Laccaria laccata var. bicolor</name>
    <dbReference type="NCBI Taxonomy" id="486041"/>
    <lineage>
        <taxon>Eukaryota</taxon>
        <taxon>Fungi</taxon>
        <taxon>Dikarya</taxon>
        <taxon>Basidiomycota</taxon>
        <taxon>Agaricomycotina</taxon>
        <taxon>Agaricomycetes</taxon>
        <taxon>Agaricomycetidae</taxon>
        <taxon>Agaricales</taxon>
        <taxon>Agaricineae</taxon>
        <taxon>Hydnangiaceae</taxon>
        <taxon>Laccaria</taxon>
    </lineage>
</organism>
<evidence type="ECO:0000256" key="1">
    <source>
        <dbReference type="SAM" id="MobiDB-lite"/>
    </source>
</evidence>
<feature type="compositionally biased region" description="Polar residues" evidence="1">
    <location>
        <begin position="160"/>
        <end position="169"/>
    </location>
</feature>
<feature type="region of interest" description="Disordered" evidence="1">
    <location>
        <begin position="462"/>
        <end position="499"/>
    </location>
</feature>